<dbReference type="STRING" id="1133849.O3I_040450"/>
<feature type="transmembrane region" description="Helical" evidence="2">
    <location>
        <begin position="198"/>
        <end position="215"/>
    </location>
</feature>
<feature type="transmembrane region" description="Helical" evidence="2">
    <location>
        <begin position="17"/>
        <end position="37"/>
    </location>
</feature>
<dbReference type="PANTHER" id="PTHR14969">
    <property type="entry name" value="SPHINGOSINE-1-PHOSPHATE PHOSPHOHYDROLASE"/>
    <property type="match status" value="1"/>
</dbReference>
<reference evidence="4 5" key="1">
    <citation type="journal article" date="2012" name="J. Bacteriol.">
        <title>Complete genome sequence of Nocardia brasiliensis HUJEG-1.</title>
        <authorList>
            <person name="Vera-Cabrera L."/>
            <person name="Ortiz-Lopez R."/>
            <person name="Elizondo-Gonzalez R."/>
            <person name="Perez-Maya A.A."/>
            <person name="Ocampo-Candiani J."/>
        </authorList>
    </citation>
    <scope>NUCLEOTIDE SEQUENCE [LARGE SCALE GENOMIC DNA]</scope>
    <source>
        <strain evidence="5">ATCC 700358</strain>
    </source>
</reference>
<dbReference type="eggNOG" id="COG0671">
    <property type="taxonomic scope" value="Bacteria"/>
</dbReference>
<evidence type="ECO:0000313" key="5">
    <source>
        <dbReference type="Proteomes" id="UP000006304"/>
    </source>
</evidence>
<feature type="transmembrane region" description="Helical" evidence="2">
    <location>
        <begin position="92"/>
        <end position="110"/>
    </location>
</feature>
<protein>
    <recommendedName>
        <fullName evidence="3">Phosphatidic acid phosphatase type 2/haloperoxidase domain-containing protein</fullName>
    </recommendedName>
</protein>
<accession>K0F9I0</accession>
<evidence type="ECO:0000313" key="4">
    <source>
        <dbReference type="EMBL" id="AFU06035.1"/>
    </source>
</evidence>
<dbReference type="AlphaFoldDB" id="K0F9I0"/>
<feature type="compositionally biased region" description="Low complexity" evidence="1">
    <location>
        <begin position="234"/>
        <end position="243"/>
    </location>
</feature>
<gene>
    <name evidence="4" type="ORF">O3I_040450</name>
</gene>
<dbReference type="KEGG" id="nbr:O3I_040450"/>
<evidence type="ECO:0000259" key="3">
    <source>
        <dbReference type="SMART" id="SM00014"/>
    </source>
</evidence>
<sequence length="265" mass="27782">MTPNPTLVPTRRRVPPLAVVAGLLIVFIVGLTANVVARDGLTSIDPDIADWAVAHRNGVLTPIAITVSNIGGTVAMTTLATLAVIAFGWFGYWRAAGLVIVTGLLSWLFVDGGKNLIARPRPPVDLHVVVKTNFAYPSGHSLGSMAIVGIVSVLLIPRLRRRAARWIAAIAAATFVAAVGLSRIYLGVHWTTDVLGGWAIGALLVIATFSGYRYLEAREHDAVRAGAKHRSAVRDPGGAAVPVPAHPAERHVGEVDSEGQIAGGG</sequence>
<dbReference type="Gene3D" id="1.20.144.10">
    <property type="entry name" value="Phosphatidic acid phosphatase type 2/haloperoxidase"/>
    <property type="match status" value="1"/>
</dbReference>
<dbReference type="InterPro" id="IPR036938">
    <property type="entry name" value="PAP2/HPO_sf"/>
</dbReference>
<feature type="domain" description="Phosphatidic acid phosphatase type 2/haloperoxidase" evidence="3">
    <location>
        <begin position="96"/>
        <end position="209"/>
    </location>
</feature>
<dbReference type="Pfam" id="PF01569">
    <property type="entry name" value="PAP2"/>
    <property type="match status" value="1"/>
</dbReference>
<dbReference type="RefSeq" id="WP_014988882.1">
    <property type="nucleotide sequence ID" value="NC_018681.1"/>
</dbReference>
<proteinExistence type="predicted"/>
<dbReference type="Proteomes" id="UP000006304">
    <property type="component" value="Chromosome"/>
</dbReference>
<evidence type="ECO:0000256" key="1">
    <source>
        <dbReference type="SAM" id="MobiDB-lite"/>
    </source>
</evidence>
<dbReference type="PANTHER" id="PTHR14969:SF13">
    <property type="entry name" value="AT30094P"/>
    <property type="match status" value="1"/>
</dbReference>
<evidence type="ECO:0000256" key="2">
    <source>
        <dbReference type="SAM" id="Phobius"/>
    </source>
</evidence>
<organism evidence="4 5">
    <name type="scientific">Nocardia brasiliensis (strain ATCC 700358 / HUJEG-1)</name>
    <dbReference type="NCBI Taxonomy" id="1133849"/>
    <lineage>
        <taxon>Bacteria</taxon>
        <taxon>Bacillati</taxon>
        <taxon>Actinomycetota</taxon>
        <taxon>Actinomycetes</taxon>
        <taxon>Mycobacteriales</taxon>
        <taxon>Nocardiaceae</taxon>
        <taxon>Nocardia</taxon>
    </lineage>
</organism>
<dbReference type="CDD" id="cd03392">
    <property type="entry name" value="PAP2_like_2"/>
    <property type="match status" value="1"/>
</dbReference>
<dbReference type="HOGENOM" id="CLU_072573_3_1_11"/>
<feature type="transmembrane region" description="Helical" evidence="2">
    <location>
        <begin position="163"/>
        <end position="186"/>
    </location>
</feature>
<dbReference type="EMBL" id="CP003876">
    <property type="protein sequence ID" value="AFU06035.1"/>
    <property type="molecule type" value="Genomic_DNA"/>
</dbReference>
<keyword evidence="5" id="KW-1185">Reference proteome</keyword>
<keyword evidence="2" id="KW-1133">Transmembrane helix</keyword>
<keyword evidence="2" id="KW-0812">Transmembrane</keyword>
<feature type="transmembrane region" description="Helical" evidence="2">
    <location>
        <begin position="134"/>
        <end position="156"/>
    </location>
</feature>
<dbReference type="InterPro" id="IPR000326">
    <property type="entry name" value="PAP2/HPO"/>
</dbReference>
<keyword evidence="2" id="KW-0472">Membrane</keyword>
<dbReference type="SMART" id="SM00014">
    <property type="entry name" value="acidPPc"/>
    <property type="match status" value="1"/>
</dbReference>
<dbReference type="SUPFAM" id="SSF48317">
    <property type="entry name" value="Acid phosphatase/Vanadium-dependent haloperoxidase"/>
    <property type="match status" value="1"/>
</dbReference>
<name>K0F9I0_NOCB7</name>
<feature type="transmembrane region" description="Helical" evidence="2">
    <location>
        <begin position="63"/>
        <end position="85"/>
    </location>
</feature>
<feature type="region of interest" description="Disordered" evidence="1">
    <location>
        <begin position="233"/>
        <end position="265"/>
    </location>
</feature>